<dbReference type="CDD" id="cd07377">
    <property type="entry name" value="WHTH_GntR"/>
    <property type="match status" value="1"/>
</dbReference>
<dbReference type="InterPro" id="IPR000524">
    <property type="entry name" value="Tscrpt_reg_HTH_GntR"/>
</dbReference>
<dbReference type="eggNOG" id="COG2188">
    <property type="taxonomic scope" value="Bacteria"/>
</dbReference>
<dbReference type="Proteomes" id="UP000006055">
    <property type="component" value="Chromosome"/>
</dbReference>
<dbReference type="GO" id="GO:0003677">
    <property type="term" value="F:DNA binding"/>
    <property type="evidence" value="ECO:0007669"/>
    <property type="project" value="UniProtKB-KW"/>
</dbReference>
<dbReference type="Pfam" id="PF07702">
    <property type="entry name" value="UTRA"/>
    <property type="match status" value="1"/>
</dbReference>
<reference evidence="6" key="1">
    <citation type="submission" date="2012-06" db="EMBL/GenBank/DDBJ databases">
        <title>Complete sequence of chromosome of Desulfomonile tiedjei DSM 6799.</title>
        <authorList>
            <person name="Lucas S."/>
            <person name="Copeland A."/>
            <person name="Lapidus A."/>
            <person name="Glavina del Rio T."/>
            <person name="Dalin E."/>
            <person name="Tice H."/>
            <person name="Bruce D."/>
            <person name="Goodwin L."/>
            <person name="Pitluck S."/>
            <person name="Peters L."/>
            <person name="Ovchinnikova G."/>
            <person name="Zeytun A."/>
            <person name="Lu M."/>
            <person name="Kyrpides N."/>
            <person name="Mavromatis K."/>
            <person name="Ivanova N."/>
            <person name="Brettin T."/>
            <person name="Detter J.C."/>
            <person name="Han C."/>
            <person name="Larimer F."/>
            <person name="Land M."/>
            <person name="Hauser L."/>
            <person name="Markowitz V."/>
            <person name="Cheng J.-F."/>
            <person name="Hugenholtz P."/>
            <person name="Woyke T."/>
            <person name="Wu D."/>
            <person name="Spring S."/>
            <person name="Schroeder M."/>
            <person name="Brambilla E."/>
            <person name="Klenk H.-P."/>
            <person name="Eisen J.A."/>
        </authorList>
    </citation>
    <scope>NUCLEOTIDE SEQUENCE [LARGE SCALE GENOMIC DNA]</scope>
    <source>
        <strain evidence="6">ATCC 49306 / DSM 6799 / DCB-1</strain>
    </source>
</reference>
<dbReference type="SMART" id="SM00345">
    <property type="entry name" value="HTH_GNTR"/>
    <property type="match status" value="1"/>
</dbReference>
<dbReference type="HOGENOM" id="CLU_063236_8_2_7"/>
<dbReference type="Gene3D" id="3.40.1410.10">
    <property type="entry name" value="Chorismate lyase-like"/>
    <property type="match status" value="1"/>
</dbReference>
<dbReference type="Gene3D" id="1.10.10.10">
    <property type="entry name" value="Winged helix-like DNA-binding domain superfamily/Winged helix DNA-binding domain"/>
    <property type="match status" value="1"/>
</dbReference>
<keyword evidence="3" id="KW-0804">Transcription</keyword>
<evidence type="ECO:0000256" key="3">
    <source>
        <dbReference type="ARBA" id="ARBA00023163"/>
    </source>
</evidence>
<keyword evidence="2" id="KW-0238">DNA-binding</keyword>
<name>I4CBS0_DESTA</name>
<dbReference type="InterPro" id="IPR036390">
    <property type="entry name" value="WH_DNA-bd_sf"/>
</dbReference>
<keyword evidence="1" id="KW-0805">Transcription regulation</keyword>
<dbReference type="InterPro" id="IPR036388">
    <property type="entry name" value="WH-like_DNA-bd_sf"/>
</dbReference>
<gene>
    <name evidence="5" type="ordered locus">Desti_4379</name>
</gene>
<feature type="domain" description="HTH gntR-type" evidence="4">
    <location>
        <begin position="15"/>
        <end position="83"/>
    </location>
</feature>
<proteinExistence type="predicted"/>
<accession>I4CBS0</accession>
<evidence type="ECO:0000259" key="4">
    <source>
        <dbReference type="PROSITE" id="PS50949"/>
    </source>
</evidence>
<dbReference type="InterPro" id="IPR028978">
    <property type="entry name" value="Chorismate_lyase_/UTRA_dom_sf"/>
</dbReference>
<organism evidence="5 6">
    <name type="scientific">Desulfomonile tiedjei (strain ATCC 49306 / DSM 6799 / DCB-1)</name>
    <dbReference type="NCBI Taxonomy" id="706587"/>
    <lineage>
        <taxon>Bacteria</taxon>
        <taxon>Pseudomonadati</taxon>
        <taxon>Thermodesulfobacteriota</taxon>
        <taxon>Desulfomonilia</taxon>
        <taxon>Desulfomonilales</taxon>
        <taxon>Desulfomonilaceae</taxon>
        <taxon>Desulfomonile</taxon>
    </lineage>
</organism>
<dbReference type="PROSITE" id="PS50949">
    <property type="entry name" value="HTH_GNTR"/>
    <property type="match status" value="1"/>
</dbReference>
<dbReference type="GO" id="GO:0003700">
    <property type="term" value="F:DNA-binding transcription factor activity"/>
    <property type="evidence" value="ECO:0007669"/>
    <property type="project" value="InterPro"/>
</dbReference>
<dbReference type="SMART" id="SM00866">
    <property type="entry name" value="UTRA"/>
    <property type="match status" value="1"/>
</dbReference>
<dbReference type="OrthoDB" id="9794015at2"/>
<dbReference type="AlphaFoldDB" id="I4CBS0"/>
<dbReference type="Pfam" id="PF00392">
    <property type="entry name" value="GntR"/>
    <property type="match status" value="1"/>
</dbReference>
<dbReference type="GO" id="GO:0045892">
    <property type="term" value="P:negative regulation of DNA-templated transcription"/>
    <property type="evidence" value="ECO:0007669"/>
    <property type="project" value="TreeGrafter"/>
</dbReference>
<dbReference type="EMBL" id="CP003360">
    <property type="protein sequence ID" value="AFM27011.1"/>
    <property type="molecule type" value="Genomic_DNA"/>
</dbReference>
<evidence type="ECO:0000313" key="5">
    <source>
        <dbReference type="EMBL" id="AFM27011.1"/>
    </source>
</evidence>
<evidence type="ECO:0000256" key="2">
    <source>
        <dbReference type="ARBA" id="ARBA00023125"/>
    </source>
</evidence>
<dbReference type="STRING" id="706587.Desti_4379"/>
<protein>
    <submittedName>
        <fullName evidence="5">Transcriptional regulator</fullName>
    </submittedName>
</protein>
<dbReference type="SUPFAM" id="SSF46785">
    <property type="entry name" value="Winged helix' DNA-binding domain"/>
    <property type="match status" value="1"/>
</dbReference>
<dbReference type="PRINTS" id="PR00035">
    <property type="entry name" value="HTHGNTR"/>
</dbReference>
<evidence type="ECO:0000256" key="1">
    <source>
        <dbReference type="ARBA" id="ARBA00023015"/>
    </source>
</evidence>
<dbReference type="KEGG" id="dti:Desti_4379"/>
<dbReference type="RefSeq" id="WP_014812130.1">
    <property type="nucleotide sequence ID" value="NC_018025.1"/>
</dbReference>
<dbReference type="PANTHER" id="PTHR44846">
    <property type="entry name" value="MANNOSYL-D-GLYCERATE TRANSPORT/METABOLISM SYSTEM REPRESSOR MNGR-RELATED"/>
    <property type="match status" value="1"/>
</dbReference>
<keyword evidence="6" id="KW-1185">Reference proteome</keyword>
<dbReference type="InterPro" id="IPR050679">
    <property type="entry name" value="Bact_HTH_transcr_reg"/>
</dbReference>
<dbReference type="PANTHER" id="PTHR44846:SF1">
    <property type="entry name" value="MANNOSYL-D-GLYCERATE TRANSPORT_METABOLISM SYSTEM REPRESSOR MNGR-RELATED"/>
    <property type="match status" value="1"/>
</dbReference>
<dbReference type="InterPro" id="IPR011663">
    <property type="entry name" value="UTRA"/>
</dbReference>
<dbReference type="PATRIC" id="fig|706587.4.peg.4965"/>
<evidence type="ECO:0000313" key="6">
    <source>
        <dbReference type="Proteomes" id="UP000006055"/>
    </source>
</evidence>
<sequence>MLKSIDRNSALPLHSQIKDQLLRFIDEKREQGGNKEQLKLLPEEALTRIFGVSRLTVRQAVRDLVNEGHLYRVRGVGTFITPRRISGQLDQIETFIEEWTLQSKQIEVVVAAYETKVCSEQWLSDLGLPAGTPVFYIRRIRYADGCPVALDDRYLPAEFMSLVKHADIVREPIFITLARRGKMIIEKADYQISATVASAEQASVLKIKRGSPLLARRLVIYAAPARPIMAGCSLYRSDLFTYSVSLRPGVI</sequence>
<dbReference type="SUPFAM" id="SSF64288">
    <property type="entry name" value="Chorismate lyase-like"/>
    <property type="match status" value="1"/>
</dbReference>